<sequence length="392" mass="42072">MAGTSINAFLQKLYTARNQGDGFNDALATIGLSAKKLESNFQSGPQQAIDDFLQRISGLSKHSQALVLGDLFGQEYSDNITLLVGNLGVYQKTLGLVSDATKYQGSMQNEFNIKALTTANRLQLLSNHWDDVLISAGTIFLPKIVEWVGKLNSNLAHVADKITRWSTLFPELTGLVSTLAGGIVGIVAGLAGLSILSGVGTLLGAGFALATAPAVATAVAIGSIGWAVYKLLDTWSQWTYGLGIFDTIAAGYQAAIRDTTAFIEKTASAIDFVMTGFEGLKNWFKNFNLWEFLLSGVDALIGKINMIPGINIDLGGVPKPIAAPAGLNSGGGKGGLMNKFNTLNDNKNQSRTIGTVQINNYESKRKFGANRKYKPDYWPEFFGKNRLSICLK</sequence>
<evidence type="ECO:0000256" key="1">
    <source>
        <dbReference type="SAM" id="Phobius"/>
    </source>
</evidence>
<feature type="transmembrane region" description="Helical" evidence="1">
    <location>
        <begin position="202"/>
        <end position="229"/>
    </location>
</feature>
<dbReference type="NCBIfam" id="TIGR01760">
    <property type="entry name" value="tape_meas_TP901"/>
    <property type="match status" value="1"/>
</dbReference>
<keyword evidence="1" id="KW-1133">Transmembrane helix</keyword>
<evidence type="ECO:0000313" key="4">
    <source>
        <dbReference type="Proteomes" id="UP000077763"/>
    </source>
</evidence>
<dbReference type="Proteomes" id="UP000077763">
    <property type="component" value="Unassembled WGS sequence"/>
</dbReference>
<dbReference type="AlphaFoldDB" id="A0A177MUC3"/>
<reference evidence="3 4" key="1">
    <citation type="submission" date="2016-03" db="EMBL/GenBank/DDBJ databases">
        <authorList>
            <person name="Ploux O."/>
        </authorList>
    </citation>
    <scope>NUCLEOTIDE SEQUENCE [LARGE SCALE GENOMIC DNA]</scope>
    <source>
        <strain evidence="3 4">R-45371</strain>
    </source>
</reference>
<organism evidence="3 4">
    <name type="scientific">Methylomonas methanica</name>
    <dbReference type="NCBI Taxonomy" id="421"/>
    <lineage>
        <taxon>Bacteria</taxon>
        <taxon>Pseudomonadati</taxon>
        <taxon>Pseudomonadota</taxon>
        <taxon>Gammaproteobacteria</taxon>
        <taxon>Methylococcales</taxon>
        <taxon>Methylococcaceae</taxon>
        <taxon>Methylomonas</taxon>
    </lineage>
</organism>
<dbReference type="Pfam" id="PF10145">
    <property type="entry name" value="PhageMin_Tail"/>
    <property type="match status" value="1"/>
</dbReference>
<dbReference type="InterPro" id="IPR010090">
    <property type="entry name" value="Phage_tape_meas"/>
</dbReference>
<gene>
    <name evidence="3" type="ORF">A1353_24445</name>
</gene>
<dbReference type="RefSeq" id="WP_064035389.1">
    <property type="nucleotide sequence ID" value="NZ_LUUH01000003.1"/>
</dbReference>
<keyword evidence="1" id="KW-0472">Membrane</keyword>
<protein>
    <recommendedName>
        <fullName evidence="2">Phage tail tape measure protein domain-containing protein</fullName>
    </recommendedName>
</protein>
<feature type="transmembrane region" description="Helical" evidence="1">
    <location>
        <begin position="172"/>
        <end position="196"/>
    </location>
</feature>
<feature type="domain" description="Phage tail tape measure protein" evidence="2">
    <location>
        <begin position="2"/>
        <end position="73"/>
    </location>
</feature>
<dbReference type="EMBL" id="LUUH01000003">
    <property type="protein sequence ID" value="OAI09326.1"/>
    <property type="molecule type" value="Genomic_DNA"/>
</dbReference>
<name>A0A177MUC3_METMH</name>
<evidence type="ECO:0000313" key="3">
    <source>
        <dbReference type="EMBL" id="OAI09326.1"/>
    </source>
</evidence>
<comment type="caution">
    <text evidence="3">The sequence shown here is derived from an EMBL/GenBank/DDBJ whole genome shotgun (WGS) entry which is preliminary data.</text>
</comment>
<accession>A0A177MUC3</accession>
<proteinExistence type="predicted"/>
<evidence type="ECO:0000259" key="2">
    <source>
        <dbReference type="Pfam" id="PF10145"/>
    </source>
</evidence>
<keyword evidence="1" id="KW-0812">Transmembrane</keyword>